<protein>
    <submittedName>
        <fullName evidence="2">Uncharacterized protein</fullName>
    </submittedName>
</protein>
<feature type="region of interest" description="Disordered" evidence="1">
    <location>
        <begin position="1"/>
        <end position="56"/>
    </location>
</feature>
<comment type="caution">
    <text evidence="2">The sequence shown here is derived from an EMBL/GenBank/DDBJ whole genome shotgun (WGS) entry which is preliminary data.</text>
</comment>
<evidence type="ECO:0000256" key="1">
    <source>
        <dbReference type="SAM" id="MobiDB-lite"/>
    </source>
</evidence>
<feature type="compositionally biased region" description="Low complexity" evidence="1">
    <location>
        <begin position="19"/>
        <end position="39"/>
    </location>
</feature>
<name>J9FUV8_9ZZZZ</name>
<accession>J9FUV8</accession>
<reference evidence="2" key="1">
    <citation type="journal article" date="2012" name="PLoS ONE">
        <title>Gene sets for utilization of primary and secondary nutrition supplies in the distal gut of endangered iberian lynx.</title>
        <authorList>
            <person name="Alcaide M."/>
            <person name="Messina E."/>
            <person name="Richter M."/>
            <person name="Bargiela R."/>
            <person name="Peplies J."/>
            <person name="Huws S.A."/>
            <person name="Newbold C.J."/>
            <person name="Golyshin P.N."/>
            <person name="Simon M.A."/>
            <person name="Lopez G."/>
            <person name="Yakimov M.M."/>
            <person name="Ferrer M."/>
        </authorList>
    </citation>
    <scope>NUCLEOTIDE SEQUENCE</scope>
</reference>
<gene>
    <name evidence="2" type="ORF">EVA_18527</name>
</gene>
<sequence>MITTLSTLIPERTSGVAVTAPSSPSTSSPLSLQTSTAPPVTWTLLPTRPATRSTPT</sequence>
<proteinExistence type="predicted"/>
<evidence type="ECO:0000313" key="2">
    <source>
        <dbReference type="EMBL" id="EJW93367.1"/>
    </source>
</evidence>
<dbReference type="EMBL" id="AMCI01007011">
    <property type="protein sequence ID" value="EJW93367.1"/>
    <property type="molecule type" value="Genomic_DNA"/>
</dbReference>
<organism evidence="2">
    <name type="scientific">gut metagenome</name>
    <dbReference type="NCBI Taxonomy" id="749906"/>
    <lineage>
        <taxon>unclassified sequences</taxon>
        <taxon>metagenomes</taxon>
        <taxon>organismal metagenomes</taxon>
    </lineage>
</organism>
<dbReference type="AlphaFoldDB" id="J9FUV8"/>